<evidence type="ECO:0000259" key="5">
    <source>
        <dbReference type="PROSITE" id="PS51778"/>
    </source>
</evidence>
<dbReference type="PANTHER" id="PTHR47038:SF1">
    <property type="entry name" value="BAG-ASSOCIATED GRAM PROTEIN 1"/>
    <property type="match status" value="1"/>
</dbReference>
<dbReference type="EMBL" id="VWRR01000003">
    <property type="protein sequence ID" value="KAF6004652.1"/>
    <property type="molecule type" value="Genomic_DNA"/>
</dbReference>
<feature type="domain" description="VASt" evidence="5">
    <location>
        <begin position="15"/>
        <end position="198"/>
    </location>
</feature>
<dbReference type="OrthoDB" id="67700at2759"/>
<keyword evidence="4" id="KW-1133">Transmembrane helix</keyword>
<evidence type="ECO:0000256" key="3">
    <source>
        <dbReference type="SAM" id="MobiDB-lite"/>
    </source>
</evidence>
<evidence type="ECO:0000313" key="7">
    <source>
        <dbReference type="Proteomes" id="UP000530660"/>
    </source>
</evidence>
<proteinExistence type="predicted"/>
<reference evidence="6 7" key="1">
    <citation type="journal article" date="2020" name="J. Phycol.">
        <title>Comparative genome analysis reveals Cyanidiococcus gen. nov., a new extremophilic red algal genus sister to Cyanidioschyzon (Cyanidioschyzonaceae, Rhodophyta).</title>
        <authorList>
            <person name="Liu S.-L."/>
            <person name="Chiang Y.-R."/>
            <person name="Yoon H.S."/>
            <person name="Fu H.-Y."/>
        </authorList>
    </citation>
    <scope>NUCLEOTIDE SEQUENCE [LARGE SCALE GENOMIC DNA]</scope>
    <source>
        <strain evidence="6 7">THAL066</strain>
    </source>
</reference>
<gene>
    <name evidence="6" type="primary">GRAMD1C</name>
    <name evidence="6" type="ORF">F1559_004923</name>
</gene>
<accession>A0A7J7INE1</accession>
<dbReference type="Pfam" id="PF16016">
    <property type="entry name" value="VASt"/>
    <property type="match status" value="1"/>
</dbReference>
<keyword evidence="7" id="KW-1185">Reference proteome</keyword>
<keyword evidence="4" id="KW-0812">Transmembrane</keyword>
<dbReference type="AlphaFoldDB" id="A0A7J7INE1"/>
<keyword evidence="2 4" id="KW-0472">Membrane</keyword>
<feature type="region of interest" description="Disordered" evidence="3">
    <location>
        <begin position="10"/>
        <end position="36"/>
    </location>
</feature>
<comment type="subcellular location">
    <subcellularLocation>
        <location evidence="1">Membrane</location>
    </subcellularLocation>
</comment>
<dbReference type="InterPro" id="IPR031968">
    <property type="entry name" value="VASt"/>
</dbReference>
<dbReference type="InterPro" id="IPR044655">
    <property type="entry name" value="BAGP1-like"/>
</dbReference>
<feature type="transmembrane region" description="Helical" evidence="4">
    <location>
        <begin position="274"/>
        <end position="297"/>
    </location>
</feature>
<name>A0A7J7INE1_9RHOD</name>
<evidence type="ECO:0000256" key="2">
    <source>
        <dbReference type="ARBA" id="ARBA00023136"/>
    </source>
</evidence>
<evidence type="ECO:0000256" key="1">
    <source>
        <dbReference type="ARBA" id="ARBA00004370"/>
    </source>
</evidence>
<dbReference type="GO" id="GO:0016020">
    <property type="term" value="C:membrane"/>
    <property type="evidence" value="ECO:0007669"/>
    <property type="project" value="UniProtKB-SubCell"/>
</dbReference>
<organism evidence="6 7">
    <name type="scientific">Cyanidiococcus yangmingshanensis</name>
    <dbReference type="NCBI Taxonomy" id="2690220"/>
    <lineage>
        <taxon>Eukaryota</taxon>
        <taxon>Rhodophyta</taxon>
        <taxon>Bangiophyceae</taxon>
        <taxon>Cyanidiales</taxon>
        <taxon>Cyanidiaceae</taxon>
        <taxon>Cyanidiococcus</taxon>
    </lineage>
</organism>
<dbReference type="PROSITE" id="PS51778">
    <property type="entry name" value="VAST"/>
    <property type="match status" value="1"/>
</dbReference>
<evidence type="ECO:0000313" key="6">
    <source>
        <dbReference type="EMBL" id="KAF6004652.1"/>
    </source>
</evidence>
<protein>
    <submittedName>
        <fullName evidence="6">GRAM domain containing</fullName>
    </submittedName>
</protein>
<dbReference type="PANTHER" id="PTHR47038">
    <property type="entry name" value="BAG-ASSOCIATED GRAM PROTEIN 1"/>
    <property type="match status" value="1"/>
</dbReference>
<dbReference type="Proteomes" id="UP000530660">
    <property type="component" value="Unassembled WGS sequence"/>
</dbReference>
<evidence type="ECO:0000256" key="4">
    <source>
        <dbReference type="SAM" id="Phobius"/>
    </source>
</evidence>
<sequence>MNMIRIAAQARQRHPAQLHGDQPIRPLPVGTRRQPPSRKRWRSVLAAIFWPFNPSSDIKIWSSASGILDRELGFVREFRYRKPLEPAPMSPKETWMTEHMMFYVTGHEQDKLQTIFLEIQGTSHDVPFGDSFVAEQLYIFRPAQENSRFECELEVYAGAHFHHWSMVAGTIRKRTIAGVEKTANIFVQMARELCTTSLCRRLRERERAQYEAGITEPVTPQPAEVTPDVIEETTVPSSVVETKLEPITFEALPLPTRYVLLPFYRLSVMASSAAYWDATLLNAFTILCMTLLSFWVFRLHISNQQLIAELRRADEQLHFLRDVLADRLRN</sequence>
<comment type="caution">
    <text evidence="6">The sequence shown here is derived from an EMBL/GenBank/DDBJ whole genome shotgun (WGS) entry which is preliminary data.</text>
</comment>